<gene>
    <name evidence="1" type="ORF">FHG12_17920</name>
</gene>
<dbReference type="RefSeq" id="WP_139517031.1">
    <property type="nucleotide sequence ID" value="NZ_CP040896.1"/>
</dbReference>
<dbReference type="EMBL" id="CP040896">
    <property type="protein sequence ID" value="QDA61857.1"/>
    <property type="molecule type" value="Genomic_DNA"/>
</dbReference>
<organism evidence="1 2">
    <name type="scientific">Hymenobacter jejuensis</name>
    <dbReference type="NCBI Taxonomy" id="2502781"/>
    <lineage>
        <taxon>Bacteria</taxon>
        <taxon>Pseudomonadati</taxon>
        <taxon>Bacteroidota</taxon>
        <taxon>Cytophagia</taxon>
        <taxon>Cytophagales</taxon>
        <taxon>Hymenobacteraceae</taxon>
        <taxon>Hymenobacter</taxon>
    </lineage>
</organism>
<protein>
    <recommendedName>
        <fullName evidence="3">GTPase</fullName>
    </recommendedName>
</protein>
<proteinExistence type="predicted"/>
<evidence type="ECO:0008006" key="3">
    <source>
        <dbReference type="Google" id="ProtNLM"/>
    </source>
</evidence>
<dbReference type="Proteomes" id="UP000305398">
    <property type="component" value="Chromosome"/>
</dbReference>
<evidence type="ECO:0000313" key="2">
    <source>
        <dbReference type="Proteomes" id="UP000305398"/>
    </source>
</evidence>
<evidence type="ECO:0000313" key="1">
    <source>
        <dbReference type="EMBL" id="QDA61857.1"/>
    </source>
</evidence>
<accession>A0A5B8A3S9</accession>
<sequence>MTQQLLFVYNADSGLANGLLDTFHKILSPRTYPCSLCGITYGTVGMRTDWKQYLQALPVKTQFLHRDEFLKAFPQLRHHPLPAVFSQTSPQDWELFLSKTELDQLTLPSLMQRVTERLQLPAA</sequence>
<name>A0A5B8A3S9_9BACT</name>
<reference evidence="1 2" key="1">
    <citation type="submission" date="2019-06" db="EMBL/GenBank/DDBJ databases">
        <authorList>
            <person name="Srinivasan S."/>
        </authorList>
    </citation>
    <scope>NUCLEOTIDE SEQUENCE [LARGE SCALE GENOMIC DNA]</scope>
    <source>
        <strain evidence="1 2">17J68-5</strain>
    </source>
</reference>
<dbReference type="KEGG" id="hyj:FHG12_17920"/>
<keyword evidence="2" id="KW-1185">Reference proteome</keyword>
<dbReference type="AlphaFoldDB" id="A0A5B8A3S9"/>
<dbReference type="OrthoDB" id="572467at2"/>